<keyword evidence="1" id="KW-1133">Transmembrane helix</keyword>
<proteinExistence type="predicted"/>
<feature type="non-terminal residue" evidence="2">
    <location>
        <position position="52"/>
    </location>
</feature>
<protein>
    <submittedName>
        <fullName evidence="2">Uncharacterized protein</fullName>
    </submittedName>
</protein>
<gene>
    <name evidence="2" type="ORF">S03H2_25563</name>
</gene>
<feature type="transmembrane region" description="Helical" evidence="1">
    <location>
        <begin position="33"/>
        <end position="51"/>
    </location>
</feature>
<dbReference type="EMBL" id="BARU01014510">
    <property type="protein sequence ID" value="GAH33644.1"/>
    <property type="molecule type" value="Genomic_DNA"/>
</dbReference>
<keyword evidence="1" id="KW-0812">Transmembrane</keyword>
<name>X1FWE0_9ZZZZ</name>
<keyword evidence="1" id="KW-0472">Membrane</keyword>
<sequence length="52" mass="5944">MNNKLIAILKTTMKVIIGIIVLLLLLFGSAGTIYWIEAWILIILYFIYVIGF</sequence>
<comment type="caution">
    <text evidence="2">The sequence shown here is derived from an EMBL/GenBank/DDBJ whole genome shotgun (WGS) entry which is preliminary data.</text>
</comment>
<reference evidence="2" key="1">
    <citation type="journal article" date="2014" name="Front. Microbiol.">
        <title>High frequency of phylogenetically diverse reductive dehalogenase-homologous genes in deep subseafloor sedimentary metagenomes.</title>
        <authorList>
            <person name="Kawai M."/>
            <person name="Futagami T."/>
            <person name="Toyoda A."/>
            <person name="Takaki Y."/>
            <person name="Nishi S."/>
            <person name="Hori S."/>
            <person name="Arai W."/>
            <person name="Tsubouchi T."/>
            <person name="Morono Y."/>
            <person name="Uchiyama I."/>
            <person name="Ito T."/>
            <person name="Fujiyama A."/>
            <person name="Inagaki F."/>
            <person name="Takami H."/>
        </authorList>
    </citation>
    <scope>NUCLEOTIDE SEQUENCE</scope>
    <source>
        <strain evidence="2">Expedition CK06-06</strain>
    </source>
</reference>
<organism evidence="2">
    <name type="scientific">marine sediment metagenome</name>
    <dbReference type="NCBI Taxonomy" id="412755"/>
    <lineage>
        <taxon>unclassified sequences</taxon>
        <taxon>metagenomes</taxon>
        <taxon>ecological metagenomes</taxon>
    </lineage>
</organism>
<accession>X1FWE0</accession>
<evidence type="ECO:0000313" key="2">
    <source>
        <dbReference type="EMBL" id="GAH33644.1"/>
    </source>
</evidence>
<dbReference type="AlphaFoldDB" id="X1FWE0"/>
<feature type="transmembrane region" description="Helical" evidence="1">
    <location>
        <begin position="7"/>
        <end position="27"/>
    </location>
</feature>
<evidence type="ECO:0000256" key="1">
    <source>
        <dbReference type="SAM" id="Phobius"/>
    </source>
</evidence>